<feature type="domain" description="Peptidase S1" evidence="6">
    <location>
        <begin position="54"/>
        <end position="242"/>
    </location>
</feature>
<dbReference type="PANTHER" id="PTHR24276:SF91">
    <property type="entry name" value="AT26814P-RELATED"/>
    <property type="match status" value="1"/>
</dbReference>
<feature type="domain" description="Peptidase S1" evidence="6">
    <location>
        <begin position="259"/>
        <end position="483"/>
    </location>
</feature>
<dbReference type="VEuPathDB" id="VectorBase:MDOMA2_015427"/>
<comment type="similarity">
    <text evidence="1">Belongs to the peptidase S1 family.</text>
</comment>
<dbReference type="InterPro" id="IPR009003">
    <property type="entry name" value="Peptidase_S1_PA"/>
</dbReference>
<evidence type="ECO:0000256" key="3">
    <source>
        <dbReference type="ARBA" id="ARBA00022801"/>
    </source>
</evidence>
<dbReference type="InterPro" id="IPR043504">
    <property type="entry name" value="Peptidase_S1_PA_chymotrypsin"/>
</dbReference>
<sequence length="484" mass="53262">MSTKITRLFFVSMAFIFFGDVQAGNDDIISKLAKIIRPVIKHDNPVYIPYYKAPYTMQLRIGSGDVVCDGTLIRPQYVLTAAHCLDEYDGSEITVVGGATKKSDMGIERKISKVFKHPLYNASNWHNDVALLKLATAMLGDRIQPYAELCDAPLESNDFISISGWLRPNLIGPLMREELRSNRFPILSQMDCIRDAPNGEMEVTSSMFCGYILNHDACLHNSGGPAISYGQVCGIVLGGKACVLCSATHAVWRPPKVRLVNGYTIPIEQAPYIVQLRNTTNTHFCSGTLVTPKHVVTAAHCFEENSTKGVTIVAGANTPKEFGIQKDVVKVTIHPKYDATTYDMDVAVLELNEPITEENRVRTIPLCSDPIRPGDVIDVPGWDTPTKDYKFNSNSLHTVRLNVISEAACTYRLAHDPYGLDKSMFCALTSEKEVCSGDDGGPAVRDGELCGIISWGHGCAEDYAAGVFININLVRDFIEANLKM</sequence>
<keyword evidence="2" id="KW-0645">Protease</keyword>
<dbReference type="GO" id="GO:0006508">
    <property type="term" value="P:proteolysis"/>
    <property type="evidence" value="ECO:0007669"/>
    <property type="project" value="UniProtKB-KW"/>
</dbReference>
<dbReference type="PROSITE" id="PS50240">
    <property type="entry name" value="TRYPSIN_DOM"/>
    <property type="match status" value="2"/>
</dbReference>
<evidence type="ECO:0000256" key="2">
    <source>
        <dbReference type="ARBA" id="ARBA00022670"/>
    </source>
</evidence>
<dbReference type="InterPro" id="IPR001314">
    <property type="entry name" value="Peptidase_S1A"/>
</dbReference>
<protein>
    <recommendedName>
        <fullName evidence="6">Peptidase S1 domain-containing protein</fullName>
    </recommendedName>
</protein>
<dbReference type="GO" id="GO:0004252">
    <property type="term" value="F:serine-type endopeptidase activity"/>
    <property type="evidence" value="ECO:0007669"/>
    <property type="project" value="InterPro"/>
</dbReference>
<dbReference type="InterPro" id="IPR050430">
    <property type="entry name" value="Peptidase_S1"/>
</dbReference>
<dbReference type="VEuPathDB" id="VectorBase:MDOMA2_004128"/>
<dbReference type="InterPro" id="IPR018114">
    <property type="entry name" value="TRYPSIN_HIS"/>
</dbReference>
<accession>A0A1I8MLL6</accession>
<dbReference type="EnsemblMetazoa" id="MDOA006234-RA">
    <property type="protein sequence ID" value="MDOA006234-PA"/>
    <property type="gene ID" value="MDOA006234"/>
</dbReference>
<reference evidence="7" key="1">
    <citation type="submission" date="2020-05" db="UniProtKB">
        <authorList>
            <consortium name="EnsemblMetazoa"/>
        </authorList>
    </citation>
    <scope>IDENTIFICATION</scope>
    <source>
        <strain evidence="7">Aabys</strain>
    </source>
</reference>
<dbReference type="PROSITE" id="PS00134">
    <property type="entry name" value="TRYPSIN_HIS"/>
    <property type="match status" value="1"/>
</dbReference>
<proteinExistence type="inferred from homology"/>
<dbReference type="FunFam" id="2.40.10.10:FF:000068">
    <property type="entry name" value="transmembrane protease serine 2"/>
    <property type="match status" value="2"/>
</dbReference>
<dbReference type="STRING" id="7370.A0A1I8MLL6"/>
<keyword evidence="3" id="KW-0378">Hydrolase</keyword>
<dbReference type="Gene3D" id="2.40.10.10">
    <property type="entry name" value="Trypsin-like serine proteases"/>
    <property type="match status" value="3"/>
</dbReference>
<evidence type="ECO:0000256" key="4">
    <source>
        <dbReference type="ARBA" id="ARBA00022825"/>
    </source>
</evidence>
<keyword evidence="5" id="KW-1015">Disulfide bond</keyword>
<evidence type="ECO:0000256" key="1">
    <source>
        <dbReference type="ARBA" id="ARBA00007664"/>
    </source>
</evidence>
<dbReference type="AlphaFoldDB" id="A0A1I8MLL6"/>
<dbReference type="eggNOG" id="KOG3627">
    <property type="taxonomic scope" value="Eukaryota"/>
</dbReference>
<evidence type="ECO:0000259" key="6">
    <source>
        <dbReference type="PROSITE" id="PS50240"/>
    </source>
</evidence>
<dbReference type="PRINTS" id="PR00722">
    <property type="entry name" value="CHYMOTRYPSIN"/>
</dbReference>
<dbReference type="CDD" id="cd00190">
    <property type="entry name" value="Tryp_SPc"/>
    <property type="match status" value="2"/>
</dbReference>
<dbReference type="VEuPathDB" id="VectorBase:MDOA006234"/>
<evidence type="ECO:0000256" key="5">
    <source>
        <dbReference type="ARBA" id="ARBA00023157"/>
    </source>
</evidence>
<dbReference type="InterPro" id="IPR001254">
    <property type="entry name" value="Trypsin_dom"/>
</dbReference>
<dbReference type="SMART" id="SM00020">
    <property type="entry name" value="Tryp_SPc"/>
    <property type="match status" value="2"/>
</dbReference>
<dbReference type="Pfam" id="PF00089">
    <property type="entry name" value="Trypsin"/>
    <property type="match status" value="2"/>
</dbReference>
<dbReference type="SUPFAM" id="SSF50494">
    <property type="entry name" value="Trypsin-like serine proteases"/>
    <property type="match status" value="2"/>
</dbReference>
<organism evidence="7">
    <name type="scientific">Musca domestica</name>
    <name type="common">House fly</name>
    <dbReference type="NCBI Taxonomy" id="7370"/>
    <lineage>
        <taxon>Eukaryota</taxon>
        <taxon>Metazoa</taxon>
        <taxon>Ecdysozoa</taxon>
        <taxon>Arthropoda</taxon>
        <taxon>Hexapoda</taxon>
        <taxon>Insecta</taxon>
        <taxon>Pterygota</taxon>
        <taxon>Neoptera</taxon>
        <taxon>Endopterygota</taxon>
        <taxon>Diptera</taxon>
        <taxon>Brachycera</taxon>
        <taxon>Muscomorpha</taxon>
        <taxon>Muscoidea</taxon>
        <taxon>Muscidae</taxon>
        <taxon>Musca</taxon>
    </lineage>
</organism>
<keyword evidence="4" id="KW-0720">Serine protease</keyword>
<evidence type="ECO:0000313" key="7">
    <source>
        <dbReference type="EnsemblMetazoa" id="MDOA006234-PA"/>
    </source>
</evidence>
<name>A0A1I8MLL6_MUSDO</name>
<dbReference type="PANTHER" id="PTHR24276">
    <property type="entry name" value="POLYSERASE-RELATED"/>
    <property type="match status" value="1"/>
</dbReference>